<comment type="caution">
    <text evidence="2">The sequence shown here is derived from an EMBL/GenBank/DDBJ whole genome shotgun (WGS) entry which is preliminary data.</text>
</comment>
<keyword evidence="3" id="KW-1185">Reference proteome</keyword>
<name>A0AAN8VS19_9MAGN</name>
<reference evidence="2 3" key="1">
    <citation type="submission" date="2023-12" db="EMBL/GenBank/DDBJ databases">
        <title>A high-quality genome assembly for Dillenia turbinata (Dilleniales).</title>
        <authorList>
            <person name="Chanderbali A."/>
        </authorList>
    </citation>
    <scope>NUCLEOTIDE SEQUENCE [LARGE SCALE GENOMIC DNA]</scope>
    <source>
        <strain evidence="2">LSX21</strain>
        <tissue evidence="2">Leaf</tissue>
    </source>
</reference>
<dbReference type="EMBL" id="JBAMMX010000005">
    <property type="protein sequence ID" value="KAK6940058.1"/>
    <property type="molecule type" value="Genomic_DNA"/>
</dbReference>
<evidence type="ECO:0000313" key="2">
    <source>
        <dbReference type="EMBL" id="KAK6940058.1"/>
    </source>
</evidence>
<proteinExistence type="predicted"/>
<protein>
    <submittedName>
        <fullName evidence="2">Uncharacterized protein</fullName>
    </submittedName>
</protein>
<accession>A0AAN8VS19</accession>
<feature type="compositionally biased region" description="Basic and acidic residues" evidence="1">
    <location>
        <begin position="105"/>
        <end position="115"/>
    </location>
</feature>
<feature type="region of interest" description="Disordered" evidence="1">
    <location>
        <begin position="92"/>
        <end position="115"/>
    </location>
</feature>
<gene>
    <name evidence="2" type="ORF">RJ641_029589</name>
</gene>
<sequence>MLLAVEGGGFFSSSASGYSKGLTLLLLGQKNEEKPMRVSPWNQYQLVDQETDPDLQLASTKNRLTRGCASFVCFGRASAGLECPSPLKVGPTQQQDVSCVPPASEKGKDHVADHDADNNTSKVVLKSSLKKVSNKVPVCSVKSDELEPLGEKCSNTSDSTERRNVQWTDTCGQELAEIREFEPRLFGGASGNRFRACILQFRHFLAVERENNLMKWVTRMMNSMEMKGVVHVL</sequence>
<organism evidence="2 3">
    <name type="scientific">Dillenia turbinata</name>
    <dbReference type="NCBI Taxonomy" id="194707"/>
    <lineage>
        <taxon>Eukaryota</taxon>
        <taxon>Viridiplantae</taxon>
        <taxon>Streptophyta</taxon>
        <taxon>Embryophyta</taxon>
        <taxon>Tracheophyta</taxon>
        <taxon>Spermatophyta</taxon>
        <taxon>Magnoliopsida</taxon>
        <taxon>eudicotyledons</taxon>
        <taxon>Gunneridae</taxon>
        <taxon>Pentapetalae</taxon>
        <taxon>Dilleniales</taxon>
        <taxon>Dilleniaceae</taxon>
        <taxon>Dillenia</taxon>
    </lineage>
</organism>
<dbReference type="Proteomes" id="UP001370490">
    <property type="component" value="Unassembled WGS sequence"/>
</dbReference>
<evidence type="ECO:0000313" key="3">
    <source>
        <dbReference type="Proteomes" id="UP001370490"/>
    </source>
</evidence>
<dbReference type="PANTHER" id="PTHR33401">
    <property type="entry name" value="LIGHT-HARVESTING COMPLEX-LIKE PROTEIN OHP2, CHLOROPLASTIC"/>
    <property type="match status" value="1"/>
</dbReference>
<dbReference type="AlphaFoldDB" id="A0AAN8VS19"/>
<evidence type="ECO:0000256" key="1">
    <source>
        <dbReference type="SAM" id="MobiDB-lite"/>
    </source>
</evidence>
<dbReference type="PANTHER" id="PTHR33401:SF3">
    <property type="entry name" value="LOW AFFINITY POTASSIUM TRANSPORT SYSTEM PROTEIN"/>
    <property type="match status" value="1"/>
</dbReference>